<accession>A0A8J3ZM56</accession>
<dbReference type="Proteomes" id="UP000612585">
    <property type="component" value="Unassembled WGS sequence"/>
</dbReference>
<comment type="caution">
    <text evidence="1">The sequence shown here is derived from an EMBL/GenBank/DDBJ whole genome shotgun (WGS) entry which is preliminary data.</text>
</comment>
<evidence type="ECO:0000313" key="2">
    <source>
        <dbReference type="Proteomes" id="UP000612585"/>
    </source>
</evidence>
<dbReference type="EMBL" id="BOPG01000120">
    <property type="protein sequence ID" value="GIJ64530.1"/>
    <property type="molecule type" value="Genomic_DNA"/>
</dbReference>
<keyword evidence="2" id="KW-1185">Reference proteome</keyword>
<dbReference type="NCBIfam" id="NF047719">
    <property type="entry name" value="SCO6745_fam_HTH"/>
    <property type="match status" value="1"/>
</dbReference>
<evidence type="ECO:0008006" key="3">
    <source>
        <dbReference type="Google" id="ProtNLM"/>
    </source>
</evidence>
<sequence>MKPADARRLWTLIEPIHDVTYFTPQSRAAFEAAGLRGFWRGYFAGRAAPLGPVGAAPVTAIFYVFAPHMVTRALPDVWTRAEPSAALAARLAGAVEAITAAAAGTPLAGDGAMAEAADLLARAAAGVETVGRPLSAAIAALPVPDGDTARFWHAATVLREHRGDGHMASLVCAGVSGCEALVWREARNGRPGDMQSTRGWSDEDWAAARANLADRGWLDATGAITEVGRQEHDRLEDQTDRLATPPWTALTEPERDRLADLITPLAKILFDAMPIPGAAVTRPA</sequence>
<proteinExistence type="predicted"/>
<dbReference type="Pfam" id="PF21863">
    <property type="entry name" value="HTH_67"/>
    <property type="match status" value="1"/>
</dbReference>
<organism evidence="1 2">
    <name type="scientific">Virgisporangium aurantiacum</name>
    <dbReference type="NCBI Taxonomy" id="175570"/>
    <lineage>
        <taxon>Bacteria</taxon>
        <taxon>Bacillati</taxon>
        <taxon>Actinomycetota</taxon>
        <taxon>Actinomycetes</taxon>
        <taxon>Micromonosporales</taxon>
        <taxon>Micromonosporaceae</taxon>
        <taxon>Virgisporangium</taxon>
    </lineage>
</organism>
<dbReference type="InterPro" id="IPR054058">
    <property type="entry name" value="HTH_67"/>
</dbReference>
<protein>
    <recommendedName>
        <fullName evidence="3">SalK</fullName>
    </recommendedName>
</protein>
<dbReference type="AlphaFoldDB" id="A0A8J3ZM56"/>
<gene>
    <name evidence="1" type="ORF">Vau01_120460</name>
</gene>
<evidence type="ECO:0000313" key="1">
    <source>
        <dbReference type="EMBL" id="GIJ64530.1"/>
    </source>
</evidence>
<name>A0A8J3ZM56_9ACTN</name>
<reference evidence="1" key="1">
    <citation type="submission" date="2021-01" db="EMBL/GenBank/DDBJ databases">
        <title>Whole genome shotgun sequence of Virgisporangium aurantiacum NBRC 16421.</title>
        <authorList>
            <person name="Komaki H."/>
            <person name="Tamura T."/>
        </authorList>
    </citation>
    <scope>NUCLEOTIDE SEQUENCE</scope>
    <source>
        <strain evidence="1">NBRC 16421</strain>
    </source>
</reference>